<reference evidence="2" key="1">
    <citation type="submission" date="2024-05" db="EMBL/GenBank/DDBJ databases">
        <title>Whole genome shotgun sequence of Streptomyces violascens NBRC 12920.</title>
        <authorList>
            <person name="Komaki H."/>
            <person name="Tamura T."/>
        </authorList>
    </citation>
    <scope>NUCLEOTIDE SEQUENCE</scope>
    <source>
        <strain evidence="2">NBRC 12920</strain>
    </source>
</reference>
<gene>
    <name evidence="2" type="ORF">Sviol_08480</name>
</gene>
<dbReference type="Proteomes" id="UP001050808">
    <property type="component" value="Unassembled WGS sequence"/>
</dbReference>
<dbReference type="SUPFAM" id="SSF55729">
    <property type="entry name" value="Acyl-CoA N-acyltransferases (Nat)"/>
    <property type="match status" value="1"/>
</dbReference>
<evidence type="ECO:0000313" key="3">
    <source>
        <dbReference type="Proteomes" id="UP001050808"/>
    </source>
</evidence>
<name>A0ABQ3QGR3_9ACTN</name>
<dbReference type="InterPro" id="IPR027365">
    <property type="entry name" value="GNAT_acetyltra_YdfB-like"/>
</dbReference>
<dbReference type="Pfam" id="PF12746">
    <property type="entry name" value="GNAT_acetyltran"/>
    <property type="match status" value="1"/>
</dbReference>
<accession>A0ABQ3QGR3</accession>
<dbReference type="EMBL" id="BNDY01000002">
    <property type="protein sequence ID" value="GHI36440.1"/>
    <property type="molecule type" value="Genomic_DNA"/>
</dbReference>
<comment type="caution">
    <text evidence="2">The sequence shown here is derived from an EMBL/GenBank/DDBJ whole genome shotgun (WGS) entry which is preliminary data.</text>
</comment>
<dbReference type="RefSeq" id="WP_189960402.1">
    <property type="nucleotide sequence ID" value="NZ_BMUA01000001.1"/>
</dbReference>
<evidence type="ECO:0000313" key="2">
    <source>
        <dbReference type="EMBL" id="GHI36440.1"/>
    </source>
</evidence>
<keyword evidence="3" id="KW-1185">Reference proteome</keyword>
<dbReference type="InterPro" id="IPR016181">
    <property type="entry name" value="Acyl_CoA_acyltransferase"/>
</dbReference>
<dbReference type="InterPro" id="IPR000182">
    <property type="entry name" value="GNAT_dom"/>
</dbReference>
<organism evidence="2 3">
    <name type="scientific">Streptomyces violascens</name>
    <dbReference type="NCBI Taxonomy" id="67381"/>
    <lineage>
        <taxon>Bacteria</taxon>
        <taxon>Bacillati</taxon>
        <taxon>Actinomycetota</taxon>
        <taxon>Actinomycetes</taxon>
        <taxon>Kitasatosporales</taxon>
        <taxon>Streptomycetaceae</taxon>
        <taxon>Streptomyces</taxon>
    </lineage>
</organism>
<protein>
    <recommendedName>
        <fullName evidence="1">N-acetyltransferase domain-containing protein</fullName>
    </recommendedName>
</protein>
<evidence type="ECO:0000259" key="1">
    <source>
        <dbReference type="PROSITE" id="PS51186"/>
    </source>
</evidence>
<sequence length="258" mass="27867">MIELRPHQLTAHTRWLCAAEPGPAALAEHVLTTGNGHGWADRAVQPRTIALDCAGHVLLRGDPGALDPAGLAPLAHRCIEAPGRFLPVLGASFDRVVPWERMVYVQRERATAPPPPRGVTIRQLTSADAPALVRLSPDSAWIHASWGGPSRLGRSGHAWGAFHQGALLAVACTYFRGGTYEDIAVVTAPGRRRRQLALGCVVALSRDISARGRTASWTCSRHNRASRLLAWTAGFRLVREYVHYATGSPAVRVARMPA</sequence>
<dbReference type="PROSITE" id="PS51186">
    <property type="entry name" value="GNAT"/>
    <property type="match status" value="1"/>
</dbReference>
<proteinExistence type="predicted"/>
<feature type="domain" description="N-acetyltransferase" evidence="1">
    <location>
        <begin position="119"/>
        <end position="258"/>
    </location>
</feature>
<dbReference type="Gene3D" id="3.40.630.30">
    <property type="match status" value="1"/>
</dbReference>